<keyword evidence="2" id="KW-1185">Reference proteome</keyword>
<gene>
    <name evidence="1" type="primary">SSCI11290.1</name>
</gene>
<sequence>MAPSDSFFAKETDVVPRKPGVGSVRACVVALLIEHTRLGFARVPRTLAPSAR</sequence>
<dbReference type="Proteomes" id="UP000242770">
    <property type="component" value="Unassembled WGS sequence"/>
</dbReference>
<reference evidence="2" key="1">
    <citation type="submission" date="2014-06" db="EMBL/GenBank/DDBJ databases">
        <authorList>
            <person name="Berkman P.J."/>
        </authorList>
    </citation>
    <scope>NUCLEOTIDE SEQUENCE [LARGE SCALE GENOMIC DNA]</scope>
</reference>
<dbReference type="AlphaFoldDB" id="A0A0F7S0Y9"/>
<evidence type="ECO:0000313" key="1">
    <source>
        <dbReference type="EMBL" id="CDW96422.1"/>
    </source>
</evidence>
<accession>A0A0F7S0Y9</accession>
<name>A0A0F7S0Y9_9BASI</name>
<organism evidence="1 2">
    <name type="scientific">Sporisorium scitamineum</name>
    <dbReference type="NCBI Taxonomy" id="49012"/>
    <lineage>
        <taxon>Eukaryota</taxon>
        <taxon>Fungi</taxon>
        <taxon>Dikarya</taxon>
        <taxon>Basidiomycota</taxon>
        <taxon>Ustilaginomycotina</taxon>
        <taxon>Ustilaginomycetes</taxon>
        <taxon>Ustilaginales</taxon>
        <taxon>Ustilaginaceae</taxon>
        <taxon>Sporisorium</taxon>
    </lineage>
</organism>
<protein>
    <submittedName>
        <fullName evidence="1">Uncharacterized protein</fullName>
    </submittedName>
</protein>
<proteinExistence type="predicted"/>
<evidence type="ECO:0000313" key="2">
    <source>
        <dbReference type="Proteomes" id="UP000242770"/>
    </source>
</evidence>
<dbReference type="EMBL" id="CCFA01000582">
    <property type="protein sequence ID" value="CDW96422.1"/>
    <property type="molecule type" value="Genomic_DNA"/>
</dbReference>